<dbReference type="Gene3D" id="3.40.50.720">
    <property type="entry name" value="NAD(P)-binding Rossmann-like Domain"/>
    <property type="match status" value="1"/>
</dbReference>
<dbReference type="GO" id="GO:0033735">
    <property type="term" value="F:aspartate dehydrogenase [NAD(P)+] activity"/>
    <property type="evidence" value="ECO:0007669"/>
    <property type="project" value="UniProtKB-EC"/>
</dbReference>
<dbReference type="InterPro" id="IPR036291">
    <property type="entry name" value="NAD(P)-bd_dom_sf"/>
</dbReference>
<dbReference type="RefSeq" id="WP_190613537.1">
    <property type="nucleotide sequence ID" value="NZ_AP018712.1"/>
</dbReference>
<dbReference type="GO" id="GO:0009435">
    <property type="term" value="P:NAD+ biosynthetic process"/>
    <property type="evidence" value="ECO:0007669"/>
    <property type="project" value="UniProtKB-UniRule"/>
</dbReference>
<dbReference type="InParanoid" id="A0A7G1G7K5"/>
<evidence type="ECO:0000256" key="3">
    <source>
        <dbReference type="ARBA" id="ARBA00022857"/>
    </source>
</evidence>
<dbReference type="PANTHER" id="PTHR31873">
    <property type="entry name" value="L-ASPARTATE DEHYDROGENASE-RELATED"/>
    <property type="match status" value="1"/>
</dbReference>
<dbReference type="InterPro" id="IPR005106">
    <property type="entry name" value="Asp/hSer_DH_NAD-bd"/>
</dbReference>
<dbReference type="PANTHER" id="PTHR31873:SF6">
    <property type="entry name" value="ASPARTATE DEHYDROGENASE DOMAIN-CONTAINING PROTEIN"/>
    <property type="match status" value="1"/>
</dbReference>
<protein>
    <recommendedName>
        <fullName evidence="6">L-aspartate dehydrogenase</fullName>
        <ecNumber evidence="6">1.4.1.21</ecNumber>
    </recommendedName>
</protein>
<dbReference type="Gene3D" id="3.30.360.10">
    <property type="entry name" value="Dihydrodipicolinate Reductase, domain 2"/>
    <property type="match status" value="1"/>
</dbReference>
<feature type="active site" evidence="6">
    <location>
        <position position="204"/>
    </location>
</feature>
<comment type="similarity">
    <text evidence="1 6">Belongs to the L-aspartate dehydrogenase family.</text>
</comment>
<evidence type="ECO:0000256" key="6">
    <source>
        <dbReference type="HAMAP-Rule" id="MF_01265"/>
    </source>
</evidence>
<sequence length="252" mass="27847">MKLFFIGGGNSTEIILEKLGSLVSKAYIFDTNNERMLELSNKFNNIESSDINKLKNLDVNYVVECASVEAVKSYAFDVLNLKKDFIILSTGAFADDEFRNKIMEKLENSENNIYIPSGAVGAVDIINATGEMINKITLTTRKPPKSLGVETDTEQIIFEGTSKEAIKKFPKNINVAVTLSVASGDFDKVFVRIIADPKVNRNIHTVEIDSEAGNYKLILENYPSKNPKTSYLAPLSVAGLLKKLTKKLKVGV</sequence>
<comment type="catalytic activity">
    <reaction evidence="6">
        <text>L-aspartate + NADP(+) + H2O = oxaloacetate + NH4(+) + NADPH + H(+)</text>
        <dbReference type="Rhea" id="RHEA:11784"/>
        <dbReference type="ChEBI" id="CHEBI:15377"/>
        <dbReference type="ChEBI" id="CHEBI:15378"/>
        <dbReference type="ChEBI" id="CHEBI:16452"/>
        <dbReference type="ChEBI" id="CHEBI:28938"/>
        <dbReference type="ChEBI" id="CHEBI:29991"/>
        <dbReference type="ChEBI" id="CHEBI:57783"/>
        <dbReference type="ChEBI" id="CHEBI:58349"/>
        <dbReference type="EC" id="1.4.1.21"/>
    </reaction>
</comment>
<comment type="pathway">
    <text evidence="6">Cofactor biosynthesis; NAD(+) biosynthesis; iminoaspartate from L-aspartate (dehydrogenase route): step 1/1.</text>
</comment>
<dbReference type="GO" id="GO:0050661">
    <property type="term" value="F:NADP binding"/>
    <property type="evidence" value="ECO:0007669"/>
    <property type="project" value="UniProtKB-UniRule"/>
</dbReference>
<comment type="miscellaneous">
    <text evidence="6">The iminoaspartate product is unstable in aqueous solution and can decompose to oxaloacetate and ammonia.</text>
</comment>
<feature type="binding site" evidence="6">
    <location>
        <position position="174"/>
    </location>
    <ligand>
        <name>NAD(+)</name>
        <dbReference type="ChEBI" id="CHEBI:57540"/>
    </ligand>
</feature>
<comment type="function">
    <text evidence="6">Specifically catalyzes the NAD or NADP-dependent dehydrogenation of L-aspartate to iminoaspartate.</text>
</comment>
<dbReference type="UniPathway" id="UPA00253">
    <property type="reaction ID" value="UER00456"/>
</dbReference>
<feature type="domain" description="Aspartate dehydrogenase" evidence="7">
    <location>
        <begin position="152"/>
        <end position="237"/>
    </location>
</feature>
<evidence type="ECO:0000256" key="5">
    <source>
        <dbReference type="ARBA" id="ARBA00023027"/>
    </source>
</evidence>
<dbReference type="Pfam" id="PF01958">
    <property type="entry name" value="Asp_DH_C"/>
    <property type="match status" value="1"/>
</dbReference>
<dbReference type="InterPro" id="IPR011182">
    <property type="entry name" value="L-Asp_DH"/>
</dbReference>
<feature type="domain" description="Aspartate/homoserine dehydrogenase NAD-binding" evidence="8">
    <location>
        <begin position="47"/>
        <end position="116"/>
    </location>
</feature>
<keyword evidence="4 6" id="KW-0560">Oxidoreductase</keyword>
<feature type="binding site" evidence="6">
    <location>
        <position position="119"/>
    </location>
    <ligand>
        <name>NAD(+)</name>
        <dbReference type="ChEBI" id="CHEBI:57540"/>
    </ligand>
</feature>
<dbReference type="EC" id="1.4.1.21" evidence="6"/>
<keyword evidence="5 6" id="KW-0520">NAD</keyword>
<dbReference type="GO" id="GO:0016639">
    <property type="term" value="F:oxidoreductase activity, acting on the CH-NH2 group of donors, NAD or NADP as acceptor"/>
    <property type="evidence" value="ECO:0007669"/>
    <property type="project" value="UniProtKB-UniRule"/>
</dbReference>
<gene>
    <name evidence="6 9" type="primary">nadX</name>
    <name evidence="9" type="ORF">OSSY52_13050</name>
</gene>
<dbReference type="GO" id="GO:0051287">
    <property type="term" value="F:NAD binding"/>
    <property type="evidence" value="ECO:0007669"/>
    <property type="project" value="UniProtKB-UniRule"/>
</dbReference>
<dbReference type="Pfam" id="PF03447">
    <property type="entry name" value="NAD_binding_3"/>
    <property type="match status" value="1"/>
</dbReference>
<dbReference type="NCBIfam" id="NF009829">
    <property type="entry name" value="PRK13303.1-4"/>
    <property type="match status" value="1"/>
</dbReference>
<dbReference type="InterPro" id="IPR002811">
    <property type="entry name" value="Asp_DH"/>
</dbReference>
<dbReference type="InterPro" id="IPR022487">
    <property type="entry name" value="Asp_DH_arc"/>
</dbReference>
<name>A0A7G1G7K5_9BACT</name>
<dbReference type="KEGG" id="ocy:OSSY52_13050"/>
<dbReference type="InterPro" id="IPR020626">
    <property type="entry name" value="Asp_DH_prok"/>
</dbReference>
<dbReference type="NCBIfam" id="TIGR03855">
    <property type="entry name" value="NAD_NadX"/>
    <property type="match status" value="1"/>
</dbReference>
<evidence type="ECO:0000259" key="7">
    <source>
        <dbReference type="Pfam" id="PF01958"/>
    </source>
</evidence>
<organism evidence="9 10">
    <name type="scientific">Tepiditoga spiralis</name>
    <dbReference type="NCBI Taxonomy" id="2108365"/>
    <lineage>
        <taxon>Bacteria</taxon>
        <taxon>Thermotogati</taxon>
        <taxon>Thermotogota</taxon>
        <taxon>Thermotogae</taxon>
        <taxon>Petrotogales</taxon>
        <taxon>Petrotogaceae</taxon>
        <taxon>Tepiditoga</taxon>
    </lineage>
</organism>
<proteinExistence type="inferred from homology"/>
<dbReference type="SUPFAM" id="SSF55347">
    <property type="entry name" value="Glyceraldehyde-3-phosphate dehydrogenase-like, C-terminal domain"/>
    <property type="match status" value="1"/>
</dbReference>
<evidence type="ECO:0000313" key="9">
    <source>
        <dbReference type="EMBL" id="BBE31164.1"/>
    </source>
</evidence>
<evidence type="ECO:0000256" key="4">
    <source>
        <dbReference type="ARBA" id="ARBA00023002"/>
    </source>
</evidence>
<dbReference type="EMBL" id="AP018712">
    <property type="protein sequence ID" value="BBE31164.1"/>
    <property type="molecule type" value="Genomic_DNA"/>
</dbReference>
<keyword evidence="10" id="KW-1185">Reference proteome</keyword>
<evidence type="ECO:0000256" key="1">
    <source>
        <dbReference type="ARBA" id="ARBA00008331"/>
    </source>
</evidence>
<dbReference type="AlphaFoldDB" id="A0A7G1G7K5"/>
<accession>A0A7G1G7K5</accession>
<dbReference type="PIRSF" id="PIRSF005227">
    <property type="entry name" value="Asp_dh_NAD_syn"/>
    <property type="match status" value="1"/>
</dbReference>
<evidence type="ECO:0000256" key="2">
    <source>
        <dbReference type="ARBA" id="ARBA00022642"/>
    </source>
</evidence>
<dbReference type="SUPFAM" id="SSF51735">
    <property type="entry name" value="NAD(P)-binding Rossmann-fold domains"/>
    <property type="match status" value="1"/>
</dbReference>
<dbReference type="Proteomes" id="UP000516361">
    <property type="component" value="Chromosome"/>
</dbReference>
<keyword evidence="3 6" id="KW-0521">NADP</keyword>
<reference evidence="9 10" key="1">
    <citation type="submission" date="2018-06" db="EMBL/GenBank/DDBJ databases">
        <title>Genome sequencing of Oceanotoga sp. sy52.</title>
        <authorList>
            <person name="Mori K."/>
        </authorList>
    </citation>
    <scope>NUCLEOTIDE SEQUENCE [LARGE SCALE GENOMIC DNA]</scope>
    <source>
        <strain evidence="10">sy52</strain>
    </source>
</reference>
<evidence type="ECO:0000259" key="8">
    <source>
        <dbReference type="Pfam" id="PF03447"/>
    </source>
</evidence>
<evidence type="ECO:0000313" key="10">
    <source>
        <dbReference type="Proteomes" id="UP000516361"/>
    </source>
</evidence>
<keyword evidence="2 6" id="KW-0662">Pyridine nucleotide biosynthesis</keyword>
<comment type="catalytic activity">
    <reaction evidence="6">
        <text>L-aspartate + NAD(+) + H2O = oxaloacetate + NH4(+) + NADH + H(+)</text>
        <dbReference type="Rhea" id="RHEA:11788"/>
        <dbReference type="ChEBI" id="CHEBI:15377"/>
        <dbReference type="ChEBI" id="CHEBI:15378"/>
        <dbReference type="ChEBI" id="CHEBI:16452"/>
        <dbReference type="ChEBI" id="CHEBI:28938"/>
        <dbReference type="ChEBI" id="CHEBI:29991"/>
        <dbReference type="ChEBI" id="CHEBI:57540"/>
        <dbReference type="ChEBI" id="CHEBI:57945"/>
        <dbReference type="EC" id="1.4.1.21"/>
    </reaction>
</comment>
<dbReference type="HAMAP" id="MF_01265">
    <property type="entry name" value="NadX"/>
    <property type="match status" value="1"/>
</dbReference>